<dbReference type="SUPFAM" id="SSF110857">
    <property type="entry name" value="Gamma-glutamyl cyclotransferase-like"/>
    <property type="match status" value="1"/>
</dbReference>
<evidence type="ECO:0000256" key="6">
    <source>
        <dbReference type="ARBA" id="ARBA00048073"/>
    </source>
</evidence>
<evidence type="ECO:0000313" key="7">
    <source>
        <dbReference type="EMBL" id="MBY05118.1"/>
    </source>
</evidence>
<accession>A0A2R5L6J9</accession>
<evidence type="ECO:0000256" key="2">
    <source>
        <dbReference type="ARBA" id="ARBA00012344"/>
    </source>
</evidence>
<evidence type="ECO:0000256" key="4">
    <source>
        <dbReference type="ARBA" id="ARBA00043195"/>
    </source>
</evidence>
<dbReference type="EC" id="4.3.2.7" evidence="2"/>
<evidence type="ECO:0000256" key="1">
    <source>
        <dbReference type="ARBA" id="ARBA00009662"/>
    </source>
</evidence>
<evidence type="ECO:0000256" key="3">
    <source>
        <dbReference type="ARBA" id="ARBA00023239"/>
    </source>
</evidence>
<dbReference type="PANTHER" id="PTHR12192:SF2">
    <property type="entry name" value="GLUTATHIONE-SPECIFIC GAMMA-GLUTAMYLCYCLOTRANSFERASE 2"/>
    <property type="match status" value="1"/>
</dbReference>
<dbReference type="InterPro" id="IPR006840">
    <property type="entry name" value="ChaC"/>
</dbReference>
<protein>
    <recommendedName>
        <fullName evidence="2">glutathione-specific gamma-glutamylcyclotransferase</fullName>
        <ecNumber evidence="2">4.3.2.7</ecNumber>
    </recommendedName>
    <alternativeName>
        <fullName evidence="4">Cation transport regulator-like protein 2</fullName>
    </alternativeName>
</protein>
<sequence>MWVFGYGSLMWKVDFPYEKRLVGYVQGYVRRFWQASEDHRGVPGNPGRVVTLIPSTDPDACVWGVAYEIHSDQKVKVLEHLDYREKDGYDKVEVVFHPQDTTVAPFKLTIYVAHQDNPFFVGPASEKEIASQIHSAEGPSGSNREYVLKLAEAMRTLVPHVKDQHLFDIEHELLMLDRRGAQPHEASRKSSLA</sequence>
<dbReference type="EMBL" id="GGLE01000992">
    <property type="protein sequence ID" value="MBY05118.1"/>
    <property type="molecule type" value="Transcribed_RNA"/>
</dbReference>
<dbReference type="Pfam" id="PF04752">
    <property type="entry name" value="ChaC"/>
    <property type="match status" value="1"/>
</dbReference>
<organism evidence="7">
    <name type="scientific">Ornithodoros turicata</name>
    <dbReference type="NCBI Taxonomy" id="34597"/>
    <lineage>
        <taxon>Eukaryota</taxon>
        <taxon>Metazoa</taxon>
        <taxon>Ecdysozoa</taxon>
        <taxon>Arthropoda</taxon>
        <taxon>Chelicerata</taxon>
        <taxon>Arachnida</taxon>
        <taxon>Acari</taxon>
        <taxon>Parasitiformes</taxon>
        <taxon>Ixodida</taxon>
        <taxon>Ixodoidea</taxon>
        <taxon>Argasidae</taxon>
        <taxon>Ornithodorinae</taxon>
        <taxon>Ornithodoros</taxon>
    </lineage>
</organism>
<keyword evidence="3" id="KW-0456">Lyase</keyword>
<dbReference type="InterPro" id="IPR013024">
    <property type="entry name" value="GGCT-like"/>
</dbReference>
<reference evidence="7" key="1">
    <citation type="submission" date="2018-03" db="EMBL/GenBank/DDBJ databases">
        <title>The relapsing fever spirochete Borrelia turicatae persists in the highly oxidative environment of its soft-bodied tick vector.</title>
        <authorList>
            <person name="Bourret T.J."/>
            <person name="Boyle W.K."/>
            <person name="Valenzuela J.G."/>
            <person name="Oliveira F."/>
            <person name="Lopez J.E."/>
        </authorList>
    </citation>
    <scope>NUCLEOTIDE SEQUENCE</scope>
    <source>
        <strain evidence="7">Kansas strain/isolate</strain>
        <tissue evidence="7">Salivary glands</tissue>
    </source>
</reference>
<dbReference type="AlphaFoldDB" id="A0A2R5L6J9"/>
<comment type="similarity">
    <text evidence="1">Belongs to the gamma-glutamylcyclotransferase family. ChaC subfamily.</text>
</comment>
<proteinExistence type="inferred from homology"/>
<dbReference type="InterPro" id="IPR036568">
    <property type="entry name" value="GGCT-like_sf"/>
</dbReference>
<dbReference type="CDD" id="cd06661">
    <property type="entry name" value="GGCT_like"/>
    <property type="match status" value="1"/>
</dbReference>
<dbReference type="PANTHER" id="PTHR12192">
    <property type="entry name" value="CATION TRANSPORT PROTEIN CHAC-RELATED"/>
    <property type="match status" value="1"/>
</dbReference>
<dbReference type="GO" id="GO:0005737">
    <property type="term" value="C:cytoplasm"/>
    <property type="evidence" value="ECO:0007669"/>
    <property type="project" value="TreeGrafter"/>
</dbReference>
<dbReference type="GO" id="GO:0006751">
    <property type="term" value="P:glutathione catabolic process"/>
    <property type="evidence" value="ECO:0007669"/>
    <property type="project" value="InterPro"/>
</dbReference>
<comment type="catalytic activity">
    <reaction evidence="6">
        <text>glutathione = L-cysteinylglycine + 5-oxo-L-proline</text>
        <dbReference type="Rhea" id="RHEA:47724"/>
        <dbReference type="ChEBI" id="CHEBI:57925"/>
        <dbReference type="ChEBI" id="CHEBI:58402"/>
        <dbReference type="ChEBI" id="CHEBI:61694"/>
        <dbReference type="EC" id="4.3.2.7"/>
    </reaction>
</comment>
<comment type="function">
    <text evidence="5">Catalyzes the cleavage of glutathione into 5-oxo-L-proline and a Cys-Gly dipeptide. Acts specifically on glutathione, but not on other gamma-glutamyl peptides.</text>
</comment>
<dbReference type="GO" id="GO:0061928">
    <property type="term" value="F:glutathione specific gamma-glutamylcyclotransferase activity"/>
    <property type="evidence" value="ECO:0007669"/>
    <property type="project" value="UniProtKB-EC"/>
</dbReference>
<dbReference type="Gene3D" id="3.10.490.10">
    <property type="entry name" value="Gamma-glutamyl cyclotransferase-like"/>
    <property type="match status" value="1"/>
</dbReference>
<name>A0A2R5L6J9_9ACAR</name>
<evidence type="ECO:0000256" key="5">
    <source>
        <dbReference type="ARBA" id="ARBA00045227"/>
    </source>
</evidence>